<dbReference type="PANTHER" id="PTHR46663">
    <property type="entry name" value="DIGUANYLATE CYCLASE DGCT-RELATED"/>
    <property type="match status" value="1"/>
</dbReference>
<evidence type="ECO:0000256" key="1">
    <source>
        <dbReference type="SAM" id="Phobius"/>
    </source>
</evidence>
<feature type="transmembrane region" description="Helical" evidence="1">
    <location>
        <begin position="50"/>
        <end position="69"/>
    </location>
</feature>
<dbReference type="InterPro" id="IPR052163">
    <property type="entry name" value="DGC-Regulatory_Protein"/>
</dbReference>
<dbReference type="STRING" id="45071.Lpar_0183"/>
<name>A0A1E5JND4_9GAMM</name>
<protein>
    <submittedName>
        <fullName evidence="3">Cyclic di-GMP phosphodiesterase Gmr</fullName>
    </submittedName>
</protein>
<dbReference type="InterPro" id="IPR043128">
    <property type="entry name" value="Rev_trsase/Diguanyl_cyclase"/>
</dbReference>
<dbReference type="Pfam" id="PF00990">
    <property type="entry name" value="GGDEF"/>
    <property type="match status" value="1"/>
</dbReference>
<gene>
    <name evidence="3" type="primary">gmr_3</name>
    <name evidence="3" type="ORF">lpari_02988</name>
</gene>
<dbReference type="EMBL" id="LSOG01000080">
    <property type="protein sequence ID" value="OEH46039.1"/>
    <property type="molecule type" value="Genomic_DNA"/>
</dbReference>
<comment type="caution">
    <text evidence="3">The sequence shown here is derived from an EMBL/GenBank/DDBJ whole genome shotgun (WGS) entry which is preliminary data.</text>
</comment>
<dbReference type="AlphaFoldDB" id="A0A1E5JND4"/>
<accession>A0A1E5JND4</accession>
<organism evidence="3 4">
    <name type="scientific">Legionella parisiensis</name>
    <dbReference type="NCBI Taxonomy" id="45071"/>
    <lineage>
        <taxon>Bacteria</taxon>
        <taxon>Pseudomonadati</taxon>
        <taxon>Pseudomonadota</taxon>
        <taxon>Gammaproteobacteria</taxon>
        <taxon>Legionellales</taxon>
        <taxon>Legionellaceae</taxon>
        <taxon>Legionella</taxon>
    </lineage>
</organism>
<dbReference type="Gene3D" id="3.30.70.270">
    <property type="match status" value="1"/>
</dbReference>
<feature type="transmembrane region" description="Helical" evidence="1">
    <location>
        <begin position="115"/>
        <end position="142"/>
    </location>
</feature>
<evidence type="ECO:0000259" key="2">
    <source>
        <dbReference type="PROSITE" id="PS50887"/>
    </source>
</evidence>
<proteinExistence type="predicted"/>
<evidence type="ECO:0000313" key="4">
    <source>
        <dbReference type="Proteomes" id="UP000095229"/>
    </source>
</evidence>
<dbReference type="InterPro" id="IPR029787">
    <property type="entry name" value="Nucleotide_cyclase"/>
</dbReference>
<dbReference type="SUPFAM" id="SSF55073">
    <property type="entry name" value="Nucleotide cyclase"/>
    <property type="match status" value="1"/>
</dbReference>
<feature type="transmembrane region" description="Helical" evidence="1">
    <location>
        <begin position="25"/>
        <end position="44"/>
    </location>
</feature>
<dbReference type="SMART" id="SM00267">
    <property type="entry name" value="GGDEF"/>
    <property type="match status" value="1"/>
</dbReference>
<feature type="domain" description="GGDEF" evidence="2">
    <location>
        <begin position="232"/>
        <end position="361"/>
    </location>
</feature>
<keyword evidence="1" id="KW-0812">Transmembrane</keyword>
<dbReference type="NCBIfam" id="TIGR00254">
    <property type="entry name" value="GGDEF"/>
    <property type="match status" value="1"/>
</dbReference>
<dbReference type="Proteomes" id="UP000095229">
    <property type="component" value="Unassembled WGS sequence"/>
</dbReference>
<dbReference type="PATRIC" id="fig|45071.6.peg.197"/>
<keyword evidence="4" id="KW-1185">Reference proteome</keyword>
<dbReference type="InterPro" id="IPR000160">
    <property type="entry name" value="GGDEF_dom"/>
</dbReference>
<dbReference type="OrthoDB" id="9812358at2"/>
<keyword evidence="1" id="KW-1133">Transmembrane helix</keyword>
<evidence type="ECO:0000313" key="3">
    <source>
        <dbReference type="EMBL" id="OEH46039.1"/>
    </source>
</evidence>
<dbReference type="CDD" id="cd01949">
    <property type="entry name" value="GGDEF"/>
    <property type="match status" value="1"/>
</dbReference>
<feature type="transmembrane region" description="Helical" evidence="1">
    <location>
        <begin position="81"/>
        <end position="109"/>
    </location>
</feature>
<dbReference type="PANTHER" id="PTHR46663:SF2">
    <property type="entry name" value="GGDEF DOMAIN-CONTAINING PROTEIN"/>
    <property type="match status" value="1"/>
</dbReference>
<dbReference type="PROSITE" id="PS50887">
    <property type="entry name" value="GGDEF"/>
    <property type="match status" value="1"/>
</dbReference>
<feature type="transmembrane region" description="Helical" evidence="1">
    <location>
        <begin position="163"/>
        <end position="184"/>
    </location>
</feature>
<keyword evidence="1" id="KW-0472">Membrane</keyword>
<dbReference type="RefSeq" id="WP_058516129.1">
    <property type="nucleotide sequence ID" value="NZ_CAAAIE010000020.1"/>
</dbReference>
<sequence length="361" mass="41488">MSKISLSDNLSLQINGHLFARRYRMTFVISIEVIVFAFLLIIIIPEIHHWSIIMMLVAGILASFLNLMALKKYKCVSFSSYLFTGLFYLITTGANFIAGGITTSLFVWFYMVPLIAATLIGFRGLVLFGGLTVVTIMAFLILPHEPFFKPQPSQLWSIELMNFSFMLILVLSVLTAFLIEIYYFEKKTIAQQEALEKDREKLLHLSHHDILTKLPNRNYLYAELKRKIKKNQSVSIFFMDLNGFKSINDRYGHDIGDQVLVETAKRIGSCFRNEDFVARVGGDEFVGVIAYSKEKGIYKKVEERIRDTFNHPYRSIKMDIHLSIAIGIAQYPLDATDTESLITIADKRMYEDKQRIKESEP</sequence>
<reference evidence="3 4" key="1">
    <citation type="submission" date="2016-02" db="EMBL/GenBank/DDBJ databases">
        <title>Secondary metabolites in Legionella.</title>
        <authorList>
            <person name="Tobias N.J."/>
            <person name="Bode H.B."/>
        </authorList>
    </citation>
    <scope>NUCLEOTIDE SEQUENCE [LARGE SCALE GENOMIC DNA]</scope>
    <source>
        <strain evidence="3 4">DSM 19216</strain>
    </source>
</reference>